<reference evidence="3" key="1">
    <citation type="submission" date="2025-08" db="UniProtKB">
        <authorList>
            <consortium name="RefSeq"/>
        </authorList>
    </citation>
    <scope>IDENTIFICATION</scope>
</reference>
<feature type="region of interest" description="Disordered" evidence="1">
    <location>
        <begin position="401"/>
        <end position="448"/>
    </location>
</feature>
<feature type="region of interest" description="Disordered" evidence="1">
    <location>
        <begin position="150"/>
        <end position="242"/>
    </location>
</feature>
<feature type="region of interest" description="Disordered" evidence="1">
    <location>
        <begin position="255"/>
        <end position="387"/>
    </location>
</feature>
<organism evidence="2 3">
    <name type="scientific">Chanos chanos</name>
    <name type="common">Milkfish</name>
    <name type="synonym">Mugil chanos</name>
    <dbReference type="NCBI Taxonomy" id="29144"/>
    <lineage>
        <taxon>Eukaryota</taxon>
        <taxon>Metazoa</taxon>
        <taxon>Chordata</taxon>
        <taxon>Craniata</taxon>
        <taxon>Vertebrata</taxon>
        <taxon>Euteleostomi</taxon>
        <taxon>Actinopterygii</taxon>
        <taxon>Neopterygii</taxon>
        <taxon>Teleostei</taxon>
        <taxon>Ostariophysi</taxon>
        <taxon>Gonorynchiformes</taxon>
        <taxon>Chanidae</taxon>
        <taxon>Chanos</taxon>
    </lineage>
</organism>
<feature type="compositionally biased region" description="Basic and acidic residues" evidence="1">
    <location>
        <begin position="303"/>
        <end position="314"/>
    </location>
</feature>
<feature type="compositionally biased region" description="Polar residues" evidence="1">
    <location>
        <begin position="611"/>
        <end position="626"/>
    </location>
</feature>
<dbReference type="AlphaFoldDB" id="A0A6J2VNB2"/>
<keyword evidence="2" id="KW-1185">Reference proteome</keyword>
<dbReference type="RefSeq" id="XP_030632676.1">
    <property type="nucleotide sequence ID" value="XM_030776816.1"/>
</dbReference>
<feature type="compositionally biased region" description="Acidic residues" evidence="1">
    <location>
        <begin position="339"/>
        <end position="357"/>
    </location>
</feature>
<dbReference type="PANTHER" id="PTHR15119">
    <property type="entry name" value="SECRETOGRANIN II"/>
    <property type="match status" value="1"/>
</dbReference>
<dbReference type="PANTHER" id="PTHR15119:SF1">
    <property type="entry name" value="SECRETOGRANIN-2-RELATED"/>
    <property type="match status" value="1"/>
</dbReference>
<feature type="compositionally biased region" description="Basic and acidic residues" evidence="1">
    <location>
        <begin position="401"/>
        <end position="411"/>
    </location>
</feature>
<feature type="compositionally biased region" description="Basic and acidic residues" evidence="1">
    <location>
        <begin position="358"/>
        <end position="369"/>
    </location>
</feature>
<evidence type="ECO:0000313" key="2">
    <source>
        <dbReference type="Proteomes" id="UP000504632"/>
    </source>
</evidence>
<feature type="region of interest" description="Disordered" evidence="1">
    <location>
        <begin position="557"/>
        <end position="595"/>
    </location>
</feature>
<gene>
    <name evidence="3" type="primary">scg2a</name>
</gene>
<dbReference type="InterPro" id="IPR038858">
    <property type="entry name" value="ScgII"/>
</dbReference>
<feature type="region of interest" description="Disordered" evidence="1">
    <location>
        <begin position="87"/>
        <end position="138"/>
    </location>
</feature>
<dbReference type="InParanoid" id="A0A6J2VNB2"/>
<feature type="region of interest" description="Disordered" evidence="1">
    <location>
        <begin position="45"/>
        <end position="70"/>
    </location>
</feature>
<dbReference type="CTD" id="793796"/>
<feature type="compositionally biased region" description="Polar residues" evidence="1">
    <location>
        <begin position="489"/>
        <end position="502"/>
    </location>
</feature>
<accession>A0A6J2VNB2</accession>
<dbReference type="Proteomes" id="UP000504632">
    <property type="component" value="Chromosome 6"/>
</dbReference>
<feature type="compositionally biased region" description="Basic and acidic residues" evidence="1">
    <location>
        <begin position="329"/>
        <end position="338"/>
    </location>
</feature>
<evidence type="ECO:0000256" key="1">
    <source>
        <dbReference type="SAM" id="MobiDB-lite"/>
    </source>
</evidence>
<feature type="compositionally biased region" description="Polar residues" evidence="1">
    <location>
        <begin position="173"/>
        <end position="195"/>
    </location>
</feature>
<dbReference type="OrthoDB" id="8894600at2759"/>
<dbReference type="GeneID" id="115814095"/>
<evidence type="ECO:0000313" key="3">
    <source>
        <dbReference type="RefSeq" id="XP_030632676.1"/>
    </source>
</evidence>
<feature type="compositionally biased region" description="Acidic residues" evidence="1">
    <location>
        <begin position="271"/>
        <end position="294"/>
    </location>
</feature>
<feature type="compositionally biased region" description="Low complexity" evidence="1">
    <location>
        <begin position="94"/>
        <end position="104"/>
    </location>
</feature>
<feature type="compositionally biased region" description="Acidic residues" evidence="1">
    <location>
        <begin position="412"/>
        <end position="439"/>
    </location>
</feature>
<feature type="region of interest" description="Disordered" evidence="1">
    <location>
        <begin position="477"/>
        <end position="519"/>
    </location>
</feature>
<feature type="compositionally biased region" description="Low complexity" evidence="1">
    <location>
        <begin position="503"/>
        <end position="518"/>
    </location>
</feature>
<name>A0A6J2VNB2_CHACN</name>
<feature type="compositionally biased region" description="Acidic residues" evidence="1">
    <location>
        <begin position="315"/>
        <end position="328"/>
    </location>
</feature>
<feature type="compositionally biased region" description="Basic and acidic residues" evidence="1">
    <location>
        <begin position="107"/>
        <end position="138"/>
    </location>
</feature>
<sequence>MVQQVFSSYFVGKQCIKLFSCGLAAVRSHEWVSVGCIRGATGASLGERRFHGGEPSPLGSRLKPYPPPSEDMLRALEYIQNLRDQTPVSHPVTLDDSQPSSPGDDSLDMKSFRSELEMARSAKSPRDDDERGEGGEDHTQQWLQAVLSTLQQTEEESTPPKNAPQKTPLRGSPHSSYNTRPLHNLSPAITANQDTVKGYGRSKWAEPDGRRHRKYPLMFEDDEEGQPFKRTNENAEEQYTPQKLATLQSVFEELSRISTSKDSNKQKRPSDDDDDDDDDDDNNGADDEEDDDGDGTAYRVRKTAFDDLLGREEEWLPLEEQIETEEEERERHEFNRGSDDEDDDEEEREENEEDDDNEGKINDAEDVKRSSQLGALPSERGEEPNDITRLVDYYLLKVLEQNEQKQRRDEMEEREQEEEEEKEREIKDDEEDQFEEEERDTNKQLANAKYSVDPQSFYQVLQLAQKLQIPPEELLELLQSEEPKDSDKILSSSQAQTQTPLITHSSSPKTHLSSPSYSNRQLLETPLNSGATGSFTTQDILNLLGLPDTEIQSPKYLQTPKQHQIPKYSMPSRPQTENAYPELDGERYDKRESDYDDTVGEDELASYLATQMLTQKPQRDAQPQSSSRDEEEEEEQLLLGTLEHAVQDYLDETNKKNKEKRQRENRESATGLDDDTLLRILNFLELGDEDIADRDVNGKIIPGM</sequence>
<feature type="compositionally biased region" description="Basic and acidic residues" evidence="1">
    <location>
        <begin position="584"/>
        <end position="593"/>
    </location>
</feature>
<proteinExistence type="predicted"/>
<protein>
    <submittedName>
        <fullName evidence="3">Secretogranin-2a</fullName>
    </submittedName>
</protein>
<feature type="region of interest" description="Disordered" evidence="1">
    <location>
        <begin position="611"/>
        <end position="637"/>
    </location>
</feature>